<name>A0A0M3J2G5_ANISI</name>
<dbReference type="GO" id="GO:0005283">
    <property type="term" value="F:amino acid:sodium symporter activity"/>
    <property type="evidence" value="ECO:0007669"/>
    <property type="project" value="TreeGrafter"/>
</dbReference>
<feature type="transmembrane region" description="Helical" evidence="7">
    <location>
        <begin position="37"/>
        <end position="64"/>
    </location>
</feature>
<sequence>MHLCIGQYSGLSASGAFWKMMPIASVSYRLKFRFEGIGWTLVVLALPVSIYYNIIVAWSVYYFWFSLKGFFTGVLPWNRCAARWF</sequence>
<dbReference type="PANTHER" id="PTHR11616:SF324">
    <property type="entry name" value="SODIUM-DEPENDENT TRANSPORTER SNF-12"/>
    <property type="match status" value="1"/>
</dbReference>
<dbReference type="Proteomes" id="UP000267096">
    <property type="component" value="Unassembled WGS sequence"/>
</dbReference>
<dbReference type="InterPro" id="IPR000175">
    <property type="entry name" value="Na/ntran_symport"/>
</dbReference>
<dbReference type="InterPro" id="IPR037272">
    <property type="entry name" value="SNS_sf"/>
</dbReference>
<evidence type="ECO:0000313" key="8">
    <source>
        <dbReference type="EMBL" id="VDK18945.1"/>
    </source>
</evidence>
<dbReference type="AlphaFoldDB" id="A0A0M3J2G5"/>
<protein>
    <submittedName>
        <fullName evidence="10">Inner membrane protein</fullName>
    </submittedName>
</protein>
<keyword evidence="5 7" id="KW-1133">Transmembrane helix</keyword>
<organism evidence="10">
    <name type="scientific">Anisakis simplex</name>
    <name type="common">Herring worm</name>
    <dbReference type="NCBI Taxonomy" id="6269"/>
    <lineage>
        <taxon>Eukaryota</taxon>
        <taxon>Metazoa</taxon>
        <taxon>Ecdysozoa</taxon>
        <taxon>Nematoda</taxon>
        <taxon>Chromadorea</taxon>
        <taxon>Rhabditida</taxon>
        <taxon>Spirurina</taxon>
        <taxon>Ascaridomorpha</taxon>
        <taxon>Ascaridoidea</taxon>
        <taxon>Anisakidae</taxon>
        <taxon>Anisakis</taxon>
        <taxon>Anisakis simplex complex</taxon>
    </lineage>
</organism>
<keyword evidence="2" id="KW-0813">Transport</keyword>
<gene>
    <name evidence="8" type="ORF">ASIM_LOCUS1597</name>
</gene>
<dbReference type="PROSITE" id="PS50267">
    <property type="entry name" value="NA_NEUROTRAN_SYMP_3"/>
    <property type="match status" value="1"/>
</dbReference>
<evidence type="ECO:0000256" key="5">
    <source>
        <dbReference type="ARBA" id="ARBA00022989"/>
    </source>
</evidence>
<evidence type="ECO:0000256" key="4">
    <source>
        <dbReference type="ARBA" id="ARBA00022847"/>
    </source>
</evidence>
<dbReference type="SUPFAM" id="SSF161070">
    <property type="entry name" value="SNF-like"/>
    <property type="match status" value="1"/>
</dbReference>
<dbReference type="Pfam" id="PF00209">
    <property type="entry name" value="SNF"/>
    <property type="match status" value="1"/>
</dbReference>
<proteinExistence type="predicted"/>
<evidence type="ECO:0000256" key="2">
    <source>
        <dbReference type="ARBA" id="ARBA00022448"/>
    </source>
</evidence>
<evidence type="ECO:0000313" key="10">
    <source>
        <dbReference type="WBParaSite" id="ASIM_0000172301-mRNA-1"/>
    </source>
</evidence>
<dbReference type="GO" id="GO:0015179">
    <property type="term" value="F:L-amino acid transmembrane transporter activity"/>
    <property type="evidence" value="ECO:0007669"/>
    <property type="project" value="TreeGrafter"/>
</dbReference>
<dbReference type="WBParaSite" id="ASIM_0000172301-mRNA-1">
    <property type="protein sequence ID" value="ASIM_0000172301-mRNA-1"/>
    <property type="gene ID" value="ASIM_0000172301"/>
</dbReference>
<dbReference type="OrthoDB" id="6581954at2759"/>
<keyword evidence="9" id="KW-1185">Reference proteome</keyword>
<keyword evidence="6 7" id="KW-0472">Membrane</keyword>
<reference evidence="8 9" key="2">
    <citation type="submission" date="2018-11" db="EMBL/GenBank/DDBJ databases">
        <authorList>
            <consortium name="Pathogen Informatics"/>
        </authorList>
    </citation>
    <scope>NUCLEOTIDE SEQUENCE [LARGE SCALE GENOMIC DNA]</scope>
</reference>
<keyword evidence="3 7" id="KW-0812">Transmembrane</keyword>
<reference evidence="10" key="1">
    <citation type="submission" date="2017-02" db="UniProtKB">
        <authorList>
            <consortium name="WormBaseParasite"/>
        </authorList>
    </citation>
    <scope>IDENTIFICATION</scope>
</reference>
<evidence type="ECO:0000256" key="1">
    <source>
        <dbReference type="ARBA" id="ARBA00004141"/>
    </source>
</evidence>
<dbReference type="GO" id="GO:0005886">
    <property type="term" value="C:plasma membrane"/>
    <property type="evidence" value="ECO:0007669"/>
    <property type="project" value="TreeGrafter"/>
</dbReference>
<dbReference type="GO" id="GO:0089718">
    <property type="term" value="P:amino acid import across plasma membrane"/>
    <property type="evidence" value="ECO:0007669"/>
    <property type="project" value="TreeGrafter"/>
</dbReference>
<accession>A0A0M3J2G5</accession>
<evidence type="ECO:0000256" key="7">
    <source>
        <dbReference type="SAM" id="Phobius"/>
    </source>
</evidence>
<dbReference type="PANTHER" id="PTHR11616">
    <property type="entry name" value="SODIUM/CHLORIDE DEPENDENT TRANSPORTER"/>
    <property type="match status" value="1"/>
</dbReference>
<evidence type="ECO:0000313" key="9">
    <source>
        <dbReference type="Proteomes" id="UP000267096"/>
    </source>
</evidence>
<comment type="subcellular location">
    <subcellularLocation>
        <location evidence="1">Membrane</location>
        <topology evidence="1">Multi-pass membrane protein</topology>
    </subcellularLocation>
</comment>
<evidence type="ECO:0000256" key="3">
    <source>
        <dbReference type="ARBA" id="ARBA00022692"/>
    </source>
</evidence>
<evidence type="ECO:0000256" key="6">
    <source>
        <dbReference type="ARBA" id="ARBA00023136"/>
    </source>
</evidence>
<dbReference type="EMBL" id="UYRR01001776">
    <property type="protein sequence ID" value="VDK18945.1"/>
    <property type="molecule type" value="Genomic_DNA"/>
</dbReference>
<keyword evidence="4" id="KW-0769">Symport</keyword>